<feature type="transmembrane region" description="Helical" evidence="1">
    <location>
        <begin position="247"/>
        <end position="274"/>
    </location>
</feature>
<keyword evidence="3" id="KW-1185">Reference proteome</keyword>
<organism evidence="2 3">
    <name type="scientific">Chlamydomonas eustigma</name>
    <dbReference type="NCBI Taxonomy" id="1157962"/>
    <lineage>
        <taxon>Eukaryota</taxon>
        <taxon>Viridiplantae</taxon>
        <taxon>Chlorophyta</taxon>
        <taxon>core chlorophytes</taxon>
        <taxon>Chlorophyceae</taxon>
        <taxon>CS clade</taxon>
        <taxon>Chlamydomonadales</taxon>
        <taxon>Chlamydomonadaceae</taxon>
        <taxon>Chlamydomonas</taxon>
    </lineage>
</organism>
<dbReference type="PANTHER" id="PTHR43596">
    <property type="entry name" value="ADP,ATP CARRIER PROTEIN"/>
    <property type="match status" value="1"/>
</dbReference>
<dbReference type="InterPro" id="IPR036259">
    <property type="entry name" value="MFS_trans_sf"/>
</dbReference>
<evidence type="ECO:0000313" key="2">
    <source>
        <dbReference type="EMBL" id="GAX84387.1"/>
    </source>
</evidence>
<comment type="caution">
    <text evidence="2">The sequence shown here is derived from an EMBL/GenBank/DDBJ whole genome shotgun (WGS) entry which is preliminary data.</text>
</comment>
<dbReference type="Gene3D" id="1.20.1250.20">
    <property type="entry name" value="MFS general substrate transporter like domains"/>
    <property type="match status" value="1"/>
</dbReference>
<evidence type="ECO:0000313" key="3">
    <source>
        <dbReference type="Proteomes" id="UP000232323"/>
    </source>
</evidence>
<dbReference type="Proteomes" id="UP000232323">
    <property type="component" value="Unassembled WGS sequence"/>
</dbReference>
<keyword evidence="1" id="KW-0812">Transmembrane</keyword>
<keyword evidence="1" id="KW-1133">Transmembrane helix</keyword>
<feature type="transmembrane region" description="Helical" evidence="1">
    <location>
        <begin position="86"/>
        <end position="106"/>
    </location>
</feature>
<dbReference type="OrthoDB" id="543971at2759"/>
<protein>
    <recommendedName>
        <fullName evidence="4">ADP,ATP carrier protein</fullName>
    </recommendedName>
</protein>
<dbReference type="EMBL" id="BEGY01000124">
    <property type="protein sequence ID" value="GAX84387.1"/>
    <property type="molecule type" value="Genomic_DNA"/>
</dbReference>
<accession>A0A250XMU6</accession>
<feature type="transmembrane region" description="Helical" evidence="1">
    <location>
        <begin position="338"/>
        <end position="361"/>
    </location>
</feature>
<sequence>MVQEPPRLNVQHQASISALWVLCADIFDNSAGTRLFGFIGGGSAVGQLLGSMFVVSEVKITAAAQRANPANPANPGKGLSTGPPTYLILVAAALLLAVAFLSFGLSESGKKLRPDMDIMSKHPIMDPECDKSKIVNIQQERMFKAPAMIVSILSAAKGQISNSMECSLLILRSPYLLAICAYILLQCCTSSQLYFTKAKVVSSQIQHADDRTTYYGLVNVMTATSIFSMQMLATGRIIRRFGLSTTLLMSPIIAFLGMLLILICPASTTAWVIAGAEITRKVAGNALTKPAREILFTVVSKKEKYLAKVFIDLVVMRLGDTAAAAMFEAFDVRSGLQFRAFLCMSCFMCLCWAFCALNLGYQHRQMNARKNVKAIL</sequence>
<evidence type="ECO:0008006" key="4">
    <source>
        <dbReference type="Google" id="ProtNLM"/>
    </source>
</evidence>
<gene>
    <name evidence="2" type="ORF">CEUSTIGMA_g11809.t1</name>
</gene>
<name>A0A250XMU6_9CHLO</name>
<dbReference type="PANTHER" id="PTHR43596:SF1">
    <property type="entry name" value="ADP,ATP CARRIER PROTEIN"/>
    <property type="match status" value="1"/>
</dbReference>
<dbReference type="AlphaFoldDB" id="A0A250XMU6"/>
<reference evidence="2 3" key="1">
    <citation type="submission" date="2017-08" db="EMBL/GenBank/DDBJ databases">
        <title>Acidophilic green algal genome provides insights into adaptation to an acidic environment.</title>
        <authorList>
            <person name="Hirooka S."/>
            <person name="Hirose Y."/>
            <person name="Kanesaki Y."/>
            <person name="Higuchi S."/>
            <person name="Fujiwara T."/>
            <person name="Onuma R."/>
            <person name="Era A."/>
            <person name="Ohbayashi R."/>
            <person name="Uzuka A."/>
            <person name="Nozaki H."/>
            <person name="Yoshikawa H."/>
            <person name="Miyagishima S.Y."/>
        </authorList>
    </citation>
    <scope>NUCLEOTIDE SEQUENCE [LARGE SCALE GENOMIC DNA]</scope>
    <source>
        <strain evidence="2 3">NIES-2499</strain>
    </source>
</reference>
<feature type="transmembrane region" description="Helical" evidence="1">
    <location>
        <begin position="214"/>
        <end position="235"/>
    </location>
</feature>
<evidence type="ECO:0000256" key="1">
    <source>
        <dbReference type="SAM" id="Phobius"/>
    </source>
</evidence>
<proteinExistence type="predicted"/>
<keyword evidence="1" id="KW-0472">Membrane</keyword>
<dbReference type="SUPFAM" id="SSF103473">
    <property type="entry name" value="MFS general substrate transporter"/>
    <property type="match status" value="1"/>
</dbReference>